<evidence type="ECO:0000256" key="7">
    <source>
        <dbReference type="ARBA" id="ARBA00022927"/>
    </source>
</evidence>
<evidence type="ECO:0000256" key="9">
    <source>
        <dbReference type="ARBA" id="ARBA00023139"/>
    </source>
</evidence>
<keyword evidence="7 13" id="KW-0653">Protein transport</keyword>
<evidence type="ECO:0000313" key="15">
    <source>
        <dbReference type="EMBL" id="CAG4976066.1"/>
    </source>
</evidence>
<dbReference type="InterPro" id="IPR029046">
    <property type="entry name" value="LolA/LolB/LppX"/>
</dbReference>
<dbReference type="Pfam" id="PF03550">
    <property type="entry name" value="LolB"/>
    <property type="match status" value="1"/>
</dbReference>
<reference evidence="15 16" key="1">
    <citation type="submission" date="2021-04" db="EMBL/GenBank/DDBJ databases">
        <authorList>
            <person name="Rodrigo-Torres L."/>
            <person name="Arahal R. D."/>
            <person name="Lucena T."/>
        </authorList>
    </citation>
    <scope>NUCLEOTIDE SEQUENCE [LARGE SCALE GENOMIC DNA]</scope>
    <source>
        <strain evidence="15 16">CECT 30171</strain>
    </source>
</reference>
<gene>
    <name evidence="13 15" type="primary">lolB</name>
    <name evidence="15" type="ORF">LYB30171_02092</name>
</gene>
<evidence type="ECO:0000256" key="13">
    <source>
        <dbReference type="HAMAP-Rule" id="MF_00233"/>
    </source>
</evidence>
<dbReference type="NCBIfam" id="TIGR00548">
    <property type="entry name" value="lolB"/>
    <property type="match status" value="1"/>
</dbReference>
<feature type="signal peptide" evidence="14">
    <location>
        <begin position="1"/>
        <end position="19"/>
    </location>
</feature>
<dbReference type="Proteomes" id="UP000680116">
    <property type="component" value="Chromosome"/>
</dbReference>
<comment type="subcellular location">
    <subcellularLocation>
        <location evidence="1 13">Cell outer membrane</location>
        <topology evidence="1 13">Lipid-anchor</topology>
    </subcellularLocation>
</comment>
<evidence type="ECO:0000256" key="3">
    <source>
        <dbReference type="ARBA" id="ARBA00011245"/>
    </source>
</evidence>
<evidence type="ECO:0000256" key="12">
    <source>
        <dbReference type="ARBA" id="ARBA00023288"/>
    </source>
</evidence>
<dbReference type="RefSeq" id="WP_215218617.1">
    <property type="nucleotide sequence ID" value="NZ_OU015430.1"/>
</dbReference>
<dbReference type="HAMAP" id="MF_00233">
    <property type="entry name" value="LolB"/>
    <property type="match status" value="1"/>
</dbReference>
<evidence type="ECO:0000256" key="8">
    <source>
        <dbReference type="ARBA" id="ARBA00023136"/>
    </source>
</evidence>
<keyword evidence="16" id="KW-1185">Reference proteome</keyword>
<comment type="function">
    <text evidence="13">Plays a critical role in the incorporation of lipoproteins in the outer membrane after they are released by the LolA protein.</text>
</comment>
<evidence type="ECO:0000256" key="11">
    <source>
        <dbReference type="ARBA" id="ARBA00023237"/>
    </source>
</evidence>
<evidence type="ECO:0000256" key="14">
    <source>
        <dbReference type="SAM" id="SignalP"/>
    </source>
</evidence>
<keyword evidence="11 13" id="KW-0998">Cell outer membrane</keyword>
<evidence type="ECO:0000256" key="1">
    <source>
        <dbReference type="ARBA" id="ARBA00004459"/>
    </source>
</evidence>
<dbReference type="SUPFAM" id="SSF89392">
    <property type="entry name" value="Prokaryotic lipoproteins and lipoprotein localization factors"/>
    <property type="match status" value="1"/>
</dbReference>
<evidence type="ECO:0000313" key="16">
    <source>
        <dbReference type="Proteomes" id="UP000680116"/>
    </source>
</evidence>
<dbReference type="Gene3D" id="2.50.20.10">
    <property type="entry name" value="Lipoprotein localisation LolA/LolB/LppX"/>
    <property type="match status" value="1"/>
</dbReference>
<keyword evidence="5 13" id="KW-0813">Transport</keyword>
<keyword evidence="9 13" id="KW-0564">Palmitate</keyword>
<protein>
    <recommendedName>
        <fullName evidence="4 13">Outer-membrane lipoprotein LolB</fullName>
    </recommendedName>
</protein>
<dbReference type="CDD" id="cd16326">
    <property type="entry name" value="LolB"/>
    <property type="match status" value="1"/>
</dbReference>
<evidence type="ECO:0000256" key="2">
    <source>
        <dbReference type="ARBA" id="ARBA00009696"/>
    </source>
</evidence>
<dbReference type="InterPro" id="IPR004565">
    <property type="entry name" value="OM_lipoprot_LolB"/>
</dbReference>
<evidence type="ECO:0000256" key="10">
    <source>
        <dbReference type="ARBA" id="ARBA00023186"/>
    </source>
</evidence>
<dbReference type="PROSITE" id="PS51257">
    <property type="entry name" value="PROKAR_LIPOPROTEIN"/>
    <property type="match status" value="1"/>
</dbReference>
<dbReference type="EMBL" id="OU015430">
    <property type="protein sequence ID" value="CAG4976066.1"/>
    <property type="molecule type" value="Genomic_DNA"/>
</dbReference>
<comment type="similarity">
    <text evidence="2 13">Belongs to the LolB family.</text>
</comment>
<keyword evidence="10 13" id="KW-0143">Chaperone</keyword>
<feature type="chain" id="PRO_5045353847" description="Outer-membrane lipoprotein LolB" evidence="14">
    <location>
        <begin position="20"/>
        <end position="208"/>
    </location>
</feature>
<evidence type="ECO:0000256" key="6">
    <source>
        <dbReference type="ARBA" id="ARBA00022729"/>
    </source>
</evidence>
<name>A0ABN7R0D3_9GAMM</name>
<sequence>MTSRFLIPAAAAVLLAACAAPPVRPDLTPAQVASAQATQVEREQALQADDAWSLVGRIAVSNQGKGGSGRVEWSRTGPDYVVSLSAPVTRQSWRLSGDGRQALLEGLEGGPRQGPDAGLLLLRATGWDIPVDALGDWVRGARSEAAGPARIEYGANLLPWAIEQDGWRIEYEWPEPAAVASAAPVLPTRLDATRGEARVRLIVDEWID</sequence>
<keyword evidence="12 13" id="KW-0449">Lipoprotein</keyword>
<evidence type="ECO:0000256" key="5">
    <source>
        <dbReference type="ARBA" id="ARBA00022448"/>
    </source>
</evidence>
<comment type="subunit">
    <text evidence="3 13">Monomer.</text>
</comment>
<evidence type="ECO:0000256" key="4">
    <source>
        <dbReference type="ARBA" id="ARBA00016202"/>
    </source>
</evidence>
<accession>A0ABN7R0D3</accession>
<organism evidence="15 16">
    <name type="scientific">Novilysobacter luteus</name>
    <dbReference type="NCBI Taxonomy" id="2822368"/>
    <lineage>
        <taxon>Bacteria</taxon>
        <taxon>Pseudomonadati</taxon>
        <taxon>Pseudomonadota</taxon>
        <taxon>Gammaproteobacteria</taxon>
        <taxon>Lysobacterales</taxon>
        <taxon>Lysobacteraceae</taxon>
        <taxon>Novilysobacter</taxon>
    </lineage>
</organism>
<proteinExistence type="inferred from homology"/>
<keyword evidence="8 13" id="KW-0472">Membrane</keyword>
<keyword evidence="6 13" id="KW-0732">Signal</keyword>